<dbReference type="OrthoDB" id="5298483at2"/>
<protein>
    <submittedName>
        <fullName evidence="3">Uncharacterized membrane protein</fullName>
    </submittedName>
</protein>
<accession>A0A1I3ZI90</accession>
<evidence type="ECO:0000313" key="3">
    <source>
        <dbReference type="EMBL" id="SFK43752.1"/>
    </source>
</evidence>
<dbReference type="EMBL" id="FOSP01000006">
    <property type="protein sequence ID" value="SFK43752.1"/>
    <property type="molecule type" value="Genomic_DNA"/>
</dbReference>
<dbReference type="STRING" id="52441.SAMN05216302_1006105"/>
<dbReference type="NCBIfam" id="NF041043">
    <property type="entry name" value="BPSS1780_fam"/>
    <property type="match status" value="1"/>
</dbReference>
<keyword evidence="2" id="KW-0812">Transmembrane</keyword>
<dbReference type="Proteomes" id="UP000199533">
    <property type="component" value="Unassembled WGS sequence"/>
</dbReference>
<feature type="region of interest" description="Disordered" evidence="1">
    <location>
        <begin position="253"/>
        <end position="283"/>
    </location>
</feature>
<keyword evidence="4" id="KW-1185">Reference proteome</keyword>
<feature type="transmembrane region" description="Helical" evidence="2">
    <location>
        <begin position="210"/>
        <end position="229"/>
    </location>
</feature>
<keyword evidence="2" id="KW-0472">Membrane</keyword>
<feature type="transmembrane region" description="Helical" evidence="2">
    <location>
        <begin position="52"/>
        <end position="70"/>
    </location>
</feature>
<evidence type="ECO:0000256" key="2">
    <source>
        <dbReference type="SAM" id="Phobius"/>
    </source>
</evidence>
<evidence type="ECO:0000256" key="1">
    <source>
        <dbReference type="SAM" id="MobiDB-lite"/>
    </source>
</evidence>
<keyword evidence="2" id="KW-1133">Transmembrane helix</keyword>
<dbReference type="AlphaFoldDB" id="A0A1I3ZI90"/>
<evidence type="ECO:0000313" key="4">
    <source>
        <dbReference type="Proteomes" id="UP000199533"/>
    </source>
</evidence>
<dbReference type="RefSeq" id="WP_090697951.1">
    <property type="nucleotide sequence ID" value="NZ_FOSP01000006.1"/>
</dbReference>
<name>A0A1I3ZI90_9PROT</name>
<organism evidence="3 4">
    <name type="scientific">Nitrosomonas aestuarii</name>
    <dbReference type="NCBI Taxonomy" id="52441"/>
    <lineage>
        <taxon>Bacteria</taxon>
        <taxon>Pseudomonadati</taxon>
        <taxon>Pseudomonadota</taxon>
        <taxon>Betaproteobacteria</taxon>
        <taxon>Nitrosomonadales</taxon>
        <taxon>Nitrosomonadaceae</taxon>
        <taxon>Nitrosomonas</taxon>
    </lineage>
</organism>
<feature type="transmembrane region" description="Helical" evidence="2">
    <location>
        <begin position="143"/>
        <end position="169"/>
    </location>
</feature>
<sequence length="334" mass="37890">MEIRQVSAKHGWHWIANGFHMFRKAPMIWVLVCFTLLLIAMTLALIPMLGQFVFTLISPVFLAGIMIGCREQDQGRQLEIAHLFIAFKTNVTSLVTVGGIYLIGQVLILGLVMMIGGSQMTDMLLYGKRVDENELMVVMDNMLTASLVALLFSIPLMMAAWFSPLLVVFHNLQPIPAMKKSFFACLRNIIPFQLYGILLIIFTIFAFMPYGAGLVILIPTIFASIYVSYKDIFLGEDTSITDDYQPETNYQKATWSNEVDEPEPTQKEEQKEKSKRSDTYNEDSPLAAEGDIVACDVCKILIPKEEAIRFNGRFFCSDEHFQQYQENMDADTKK</sequence>
<feature type="transmembrane region" description="Helical" evidence="2">
    <location>
        <begin position="27"/>
        <end position="46"/>
    </location>
</feature>
<reference evidence="4" key="1">
    <citation type="submission" date="2016-10" db="EMBL/GenBank/DDBJ databases">
        <authorList>
            <person name="Varghese N."/>
            <person name="Submissions S."/>
        </authorList>
    </citation>
    <scope>NUCLEOTIDE SEQUENCE [LARGE SCALE GENOMIC DNA]</scope>
    <source>
        <strain evidence="4">Nm69</strain>
    </source>
</reference>
<feature type="transmembrane region" description="Helical" evidence="2">
    <location>
        <begin position="91"/>
        <end position="115"/>
    </location>
</feature>
<gene>
    <name evidence="3" type="ORF">SAMN05216302_1006105</name>
</gene>
<proteinExistence type="predicted"/>
<feature type="compositionally biased region" description="Basic and acidic residues" evidence="1">
    <location>
        <begin position="264"/>
        <end position="279"/>
    </location>
</feature>
<dbReference type="InterPro" id="IPR047798">
    <property type="entry name" value="BPSS1780-like"/>
</dbReference>
<feature type="transmembrane region" description="Helical" evidence="2">
    <location>
        <begin position="181"/>
        <end position="204"/>
    </location>
</feature>